<dbReference type="Pfam" id="PF03914">
    <property type="entry name" value="CBF"/>
    <property type="match status" value="1"/>
</dbReference>
<dbReference type="InterPro" id="IPR027193">
    <property type="entry name" value="Noc4"/>
</dbReference>
<feature type="domain" description="CCAAT-binding factor" evidence="2">
    <location>
        <begin position="270"/>
        <end position="416"/>
    </location>
</feature>
<dbReference type="AlphaFoldDB" id="A0A4Y2IJW6"/>
<protein>
    <submittedName>
        <fullName evidence="3">Nucleolar complex protein 4</fullName>
    </submittedName>
</protein>
<name>A0A4Y2IJW6_ARAVE</name>
<evidence type="ECO:0000256" key="1">
    <source>
        <dbReference type="ARBA" id="ARBA00007797"/>
    </source>
</evidence>
<proteinExistence type="inferred from homology"/>
<sequence length="466" mass="53927">MLVEKILQSKKNANCILDLEKTLLSNDEDGILSSMDTFQELFTQLFMKNLIQLSPGLDANEEKYRLWLSERKKDLISNLLIYLNHDNEKLQEKSLDVLLTLVKLEGVNKDVWEFPKDLFGRIILEFLSPHIDQQANILRFQAYTSYDDVFMYTLKAIADILGKTEEITDIFLANLFYLLNTLKYPDEFQTSEANTLLPQNSLKTPFCLKEKVICKLFSNTWNRFLKFQLPFPVLKRVLLVLHKKVIPHLQNPCLLTDFLTDSYKQGGIISLLSLNSLYLLMVQYNVEYPDFFKNFYSLTSKEIVNGKFSTRFFYLCDLFLSSTHLSAYMIAAFAKKLSRIALLSKTDSILRIIVLVINLIIRQKTISVLIHRENPTELSEDPFDFEASDPAESHALESSLWELKTLQNHIIPEIARKAKLLNHPLPSVELDFCSTLDVSIDSLYKKGRKRSFEEVPLAVRRPVKVC</sequence>
<gene>
    <name evidence="3" type="primary">NOC4L</name>
    <name evidence="3" type="ORF">AVEN_102798_1</name>
</gene>
<dbReference type="EMBL" id="BGPR01002696">
    <property type="protein sequence ID" value="GBM77549.1"/>
    <property type="molecule type" value="Genomic_DNA"/>
</dbReference>
<organism evidence="3 4">
    <name type="scientific">Araneus ventricosus</name>
    <name type="common">Orbweaver spider</name>
    <name type="synonym">Epeira ventricosa</name>
    <dbReference type="NCBI Taxonomy" id="182803"/>
    <lineage>
        <taxon>Eukaryota</taxon>
        <taxon>Metazoa</taxon>
        <taxon>Ecdysozoa</taxon>
        <taxon>Arthropoda</taxon>
        <taxon>Chelicerata</taxon>
        <taxon>Arachnida</taxon>
        <taxon>Araneae</taxon>
        <taxon>Araneomorphae</taxon>
        <taxon>Entelegynae</taxon>
        <taxon>Araneoidea</taxon>
        <taxon>Araneidae</taxon>
        <taxon>Araneus</taxon>
    </lineage>
</organism>
<comment type="caution">
    <text evidence="3">The sequence shown here is derived from an EMBL/GenBank/DDBJ whole genome shotgun (WGS) entry which is preliminary data.</text>
</comment>
<comment type="similarity">
    <text evidence="1">Belongs to the CBF/MAK21 family.</text>
</comment>
<dbReference type="GO" id="GO:0032040">
    <property type="term" value="C:small-subunit processome"/>
    <property type="evidence" value="ECO:0007669"/>
    <property type="project" value="TreeGrafter"/>
</dbReference>
<accession>A0A4Y2IJW6</accession>
<dbReference type="PANTHER" id="PTHR12455:SF0">
    <property type="entry name" value="NUCLEOLAR COMPLEX PROTEIN 4 HOMOLOG"/>
    <property type="match status" value="1"/>
</dbReference>
<dbReference type="GO" id="GO:0030692">
    <property type="term" value="C:Noc4p-Nop14p complex"/>
    <property type="evidence" value="ECO:0007669"/>
    <property type="project" value="TreeGrafter"/>
</dbReference>
<dbReference type="PANTHER" id="PTHR12455">
    <property type="entry name" value="NUCLEOLAR COMPLEX PROTEIN 4"/>
    <property type="match status" value="1"/>
</dbReference>
<evidence type="ECO:0000313" key="4">
    <source>
        <dbReference type="Proteomes" id="UP000499080"/>
    </source>
</evidence>
<evidence type="ECO:0000313" key="3">
    <source>
        <dbReference type="EMBL" id="GBM77549.1"/>
    </source>
</evidence>
<evidence type="ECO:0000259" key="2">
    <source>
        <dbReference type="Pfam" id="PF03914"/>
    </source>
</evidence>
<keyword evidence="4" id="KW-1185">Reference proteome</keyword>
<dbReference type="OrthoDB" id="10263185at2759"/>
<dbReference type="Proteomes" id="UP000499080">
    <property type="component" value="Unassembled WGS sequence"/>
</dbReference>
<dbReference type="GO" id="GO:0042254">
    <property type="term" value="P:ribosome biogenesis"/>
    <property type="evidence" value="ECO:0007669"/>
    <property type="project" value="InterPro"/>
</dbReference>
<reference evidence="3 4" key="1">
    <citation type="journal article" date="2019" name="Sci. Rep.">
        <title>Orb-weaving spider Araneus ventricosus genome elucidates the spidroin gene catalogue.</title>
        <authorList>
            <person name="Kono N."/>
            <person name="Nakamura H."/>
            <person name="Ohtoshi R."/>
            <person name="Moran D.A.P."/>
            <person name="Shinohara A."/>
            <person name="Yoshida Y."/>
            <person name="Fujiwara M."/>
            <person name="Mori M."/>
            <person name="Tomita M."/>
            <person name="Arakawa K."/>
        </authorList>
    </citation>
    <scope>NUCLEOTIDE SEQUENCE [LARGE SCALE GENOMIC DNA]</scope>
</reference>
<dbReference type="InterPro" id="IPR005612">
    <property type="entry name" value="CCAAT-binding_factor"/>
</dbReference>